<organism evidence="5 6">
    <name type="scientific">Paraburkholderia caballeronis</name>
    <dbReference type="NCBI Taxonomy" id="416943"/>
    <lineage>
        <taxon>Bacteria</taxon>
        <taxon>Pseudomonadati</taxon>
        <taxon>Pseudomonadota</taxon>
        <taxon>Betaproteobacteria</taxon>
        <taxon>Burkholderiales</taxon>
        <taxon>Burkholderiaceae</taxon>
        <taxon>Paraburkholderia</taxon>
    </lineage>
</organism>
<evidence type="ECO:0000313" key="5">
    <source>
        <dbReference type="EMBL" id="SEK68628.1"/>
    </source>
</evidence>
<evidence type="ECO:0000256" key="3">
    <source>
        <dbReference type="ARBA" id="ARBA00022679"/>
    </source>
</evidence>
<protein>
    <submittedName>
        <fullName evidence="5">Glycosyltransferase, GT2 family</fullName>
    </submittedName>
</protein>
<keyword evidence="2" id="KW-0328">Glycosyltransferase</keyword>
<evidence type="ECO:0000259" key="4">
    <source>
        <dbReference type="Pfam" id="PF00535"/>
    </source>
</evidence>
<keyword evidence="3 5" id="KW-0808">Transferase</keyword>
<dbReference type="AlphaFoldDB" id="A0A1H7J1T2"/>
<evidence type="ECO:0000256" key="1">
    <source>
        <dbReference type="ARBA" id="ARBA00006739"/>
    </source>
</evidence>
<accession>A0A1H7J1T2</accession>
<reference evidence="6" key="1">
    <citation type="submission" date="2016-10" db="EMBL/GenBank/DDBJ databases">
        <authorList>
            <person name="Varghese N."/>
            <person name="Submissions S."/>
        </authorList>
    </citation>
    <scope>NUCLEOTIDE SEQUENCE [LARGE SCALE GENOMIC DNA]</scope>
    <source>
        <strain evidence="6">LMG 26416</strain>
    </source>
</reference>
<dbReference type="PANTHER" id="PTHR43179">
    <property type="entry name" value="RHAMNOSYLTRANSFERASE WBBL"/>
    <property type="match status" value="1"/>
</dbReference>
<evidence type="ECO:0000256" key="2">
    <source>
        <dbReference type="ARBA" id="ARBA00022676"/>
    </source>
</evidence>
<name>A0A1H7J1T2_9BURK</name>
<dbReference type="Proteomes" id="UP000199120">
    <property type="component" value="Unassembled WGS sequence"/>
</dbReference>
<gene>
    <name evidence="5" type="ORF">SAMN05192542_103106</name>
</gene>
<dbReference type="GO" id="GO:0016757">
    <property type="term" value="F:glycosyltransferase activity"/>
    <property type="evidence" value="ECO:0007669"/>
    <property type="project" value="UniProtKB-KW"/>
</dbReference>
<keyword evidence="6" id="KW-1185">Reference proteome</keyword>
<dbReference type="SUPFAM" id="SSF53448">
    <property type="entry name" value="Nucleotide-diphospho-sugar transferases"/>
    <property type="match status" value="1"/>
</dbReference>
<dbReference type="Gene3D" id="3.90.550.10">
    <property type="entry name" value="Spore Coat Polysaccharide Biosynthesis Protein SpsA, Chain A"/>
    <property type="match status" value="1"/>
</dbReference>
<proteinExistence type="inferred from homology"/>
<dbReference type="EMBL" id="FOAJ01000003">
    <property type="protein sequence ID" value="SEK68628.1"/>
    <property type="molecule type" value="Genomic_DNA"/>
</dbReference>
<dbReference type="Pfam" id="PF00535">
    <property type="entry name" value="Glycos_transf_2"/>
    <property type="match status" value="1"/>
</dbReference>
<dbReference type="InterPro" id="IPR001173">
    <property type="entry name" value="Glyco_trans_2-like"/>
</dbReference>
<dbReference type="RefSeq" id="WP_090544136.1">
    <property type="nucleotide sequence ID" value="NZ_FNSR01000001.1"/>
</dbReference>
<evidence type="ECO:0000313" key="6">
    <source>
        <dbReference type="Proteomes" id="UP000199120"/>
    </source>
</evidence>
<dbReference type="OrthoDB" id="9787979at2"/>
<comment type="similarity">
    <text evidence="1">Belongs to the glycosyltransferase 2 family.</text>
</comment>
<dbReference type="STRING" id="416943.SAMN05445871_1801"/>
<dbReference type="InterPro" id="IPR029044">
    <property type="entry name" value="Nucleotide-diphossugar_trans"/>
</dbReference>
<sequence>MKARITVVVLTHNRRREVLRTVEHLQSLPERVPVIVADNGSTDGTAAALAERFPSVRVVRCATNLGAAGRNRAAALASTDYVAFSDDDTEWQAGSLAHAVALLDRWPRVAVLSARVVVGDARDPDPTCDAMRASPLDRHDLPGPSLVGYMAGACVFRTSLFRALGGYEPRLFIGGEEELVALDLLDAGHAIVYCDAMTVLHRPSARRDSGLRQRLLARNAALVAWLRLPWRDVAAATLEACVASARGGHLLADTGALLRGIGWAMRRRHAVDPRVVEMRRIVAKKERMAAHRETTTRQEETAKVVG</sequence>
<feature type="domain" description="Glycosyltransferase 2-like" evidence="4">
    <location>
        <begin position="6"/>
        <end position="163"/>
    </location>
</feature>
<dbReference type="PANTHER" id="PTHR43179:SF12">
    <property type="entry name" value="GALACTOFURANOSYLTRANSFERASE GLFT2"/>
    <property type="match status" value="1"/>
</dbReference>